<dbReference type="EMBL" id="CP054840">
    <property type="protein sequence ID" value="QKV51396.1"/>
    <property type="molecule type" value="Genomic_DNA"/>
</dbReference>
<protein>
    <submittedName>
        <fullName evidence="2">Uncharacterized protein</fullName>
    </submittedName>
</protein>
<dbReference type="RefSeq" id="WP_175502334.1">
    <property type="nucleotide sequence ID" value="NZ_CP054840.1"/>
</dbReference>
<feature type="coiled-coil region" evidence="1">
    <location>
        <begin position="42"/>
        <end position="72"/>
    </location>
</feature>
<sequence length="230" mass="24810">MQIQGSSSVAGMSVQGMDIETTLLAVQSQRASLLENQLRGQLETVTAKNDAISQANEQLTAKRIELAALEASNAGGEASPSDLKLLMQQLESVSNFSGGDDKWIGLGQGWGQDGGAASNELLTRIKDLGLSNLVEPKDIDANGTMDATGATIKDWMTQIKAIQDRSANIATLKVDMENLKTGIDSLSNAQQMDMLRLQSLSNKRNEAFDVMTNFMKKMQDNRSGIIGNMR</sequence>
<gene>
    <name evidence="2" type="ORF">HUK68_16505</name>
</gene>
<proteinExistence type="predicted"/>
<evidence type="ECO:0000313" key="2">
    <source>
        <dbReference type="EMBL" id="QKV51396.1"/>
    </source>
</evidence>
<organism evidence="2 3">
    <name type="scientific">Comamonas antarctica</name>
    <dbReference type="NCBI Taxonomy" id="2743470"/>
    <lineage>
        <taxon>Bacteria</taxon>
        <taxon>Pseudomonadati</taxon>
        <taxon>Pseudomonadota</taxon>
        <taxon>Betaproteobacteria</taxon>
        <taxon>Burkholderiales</taxon>
        <taxon>Comamonadaceae</taxon>
        <taxon>Comamonas</taxon>
    </lineage>
</organism>
<dbReference type="Proteomes" id="UP000509579">
    <property type="component" value="Chromosome"/>
</dbReference>
<evidence type="ECO:0000313" key="3">
    <source>
        <dbReference type="Proteomes" id="UP000509579"/>
    </source>
</evidence>
<reference evidence="2 3" key="1">
    <citation type="submission" date="2020-06" db="EMBL/GenBank/DDBJ databases">
        <title>Acidovorax antarctica sp. nov., isolated from Corinth ice sheet soil, Antarctic Fields Peninsula.</title>
        <authorList>
            <person name="Xu Q."/>
            <person name="Peng F."/>
        </authorList>
    </citation>
    <scope>NUCLEOTIDE SEQUENCE [LARGE SCALE GENOMIC DNA]</scope>
    <source>
        <strain evidence="2 3">16-35-5</strain>
    </source>
</reference>
<keyword evidence="1" id="KW-0175">Coiled coil</keyword>
<dbReference type="AlphaFoldDB" id="A0A6N1WZZ6"/>
<name>A0A6N1WZZ6_9BURK</name>
<dbReference type="KEGG" id="aant:HUK68_16505"/>
<keyword evidence="3" id="KW-1185">Reference proteome</keyword>
<accession>A0A6N1WZZ6</accession>
<evidence type="ECO:0000256" key="1">
    <source>
        <dbReference type="SAM" id="Coils"/>
    </source>
</evidence>